<dbReference type="PANTHER" id="PTHR23188">
    <property type="entry name" value="RNA POLYMERASE II-ASSOCIATED FACTOR 1 HOMOLOG"/>
    <property type="match status" value="1"/>
</dbReference>
<keyword evidence="6" id="KW-1185">Reference proteome</keyword>
<feature type="compositionally biased region" description="Basic and acidic residues" evidence="4">
    <location>
        <begin position="415"/>
        <end position="429"/>
    </location>
</feature>
<sequence length="480" mass="54446">MASSSRNSENRPIHQDFIARIRYSNALPPPPNPPKLLDIPNTGLASGQYTAPGFASRLAREQPLNIEADAELGMPLDLVGMPGIFDGDESSIQAPAQAPQPHPHDKPLLRSIQQLGKPKTDNAAVSFLRRTEYISSAASKTHGGSALRALNANPATRRPLKRKTSPEPDKDSPAYVKRKIDQSFSITEQNLKDRTRVRHPSKRNLKLVEAYPLLPDLEAFPDSGAYVTIKFLTNPVGKSTSYDSRLLNSVFRPIERSEAEEAYIQAAREAHERDPQNNPKPADSMHYDFYLNDTEASSRKFRQRFDVDNPNRDDDSLYPHKHDSEGCFQFNRLRAYETAHESELDHRSKYDEELIIAFNDDDNSLHQRAAYYYPVMQRSQIRPQRTKNIARKIGITDEDEQIIDQLDITVDEPSDEIKEQSERFKRDPYCLEGEEDEELVEEVHQNGDANEAEETNGRSRSRSPPAHSDEELDADGDEED</sequence>
<reference evidence="5 6" key="1">
    <citation type="submission" date="2024-02" db="EMBL/GenBank/DDBJ databases">
        <title>First draft genome assembly of two strains of Seiridium cardinale.</title>
        <authorList>
            <person name="Emiliani G."/>
            <person name="Scali E."/>
        </authorList>
    </citation>
    <scope>NUCLEOTIDE SEQUENCE [LARGE SCALE GENOMIC DNA]</scope>
    <source>
        <strain evidence="5 6">BM-138-000479</strain>
    </source>
</reference>
<accession>A0ABR2Y3U2</accession>
<evidence type="ECO:0000256" key="2">
    <source>
        <dbReference type="ARBA" id="ARBA00007560"/>
    </source>
</evidence>
<feature type="region of interest" description="Disordered" evidence="4">
    <location>
        <begin position="84"/>
        <end position="108"/>
    </location>
</feature>
<organism evidence="5 6">
    <name type="scientific">Seiridium cardinale</name>
    <dbReference type="NCBI Taxonomy" id="138064"/>
    <lineage>
        <taxon>Eukaryota</taxon>
        <taxon>Fungi</taxon>
        <taxon>Dikarya</taxon>
        <taxon>Ascomycota</taxon>
        <taxon>Pezizomycotina</taxon>
        <taxon>Sordariomycetes</taxon>
        <taxon>Xylariomycetidae</taxon>
        <taxon>Amphisphaeriales</taxon>
        <taxon>Sporocadaceae</taxon>
        <taxon>Seiridium</taxon>
    </lineage>
</organism>
<evidence type="ECO:0000256" key="4">
    <source>
        <dbReference type="SAM" id="MobiDB-lite"/>
    </source>
</evidence>
<protein>
    <submittedName>
        <fullName evidence="5">RNA polymerase II-associated</fullName>
    </submittedName>
</protein>
<dbReference type="Pfam" id="PF03985">
    <property type="entry name" value="Paf1"/>
    <property type="match status" value="1"/>
</dbReference>
<evidence type="ECO:0000256" key="1">
    <source>
        <dbReference type="ARBA" id="ARBA00004123"/>
    </source>
</evidence>
<comment type="caution">
    <text evidence="5">The sequence shown here is derived from an EMBL/GenBank/DDBJ whole genome shotgun (WGS) entry which is preliminary data.</text>
</comment>
<feature type="region of interest" description="Disordered" evidence="4">
    <location>
        <begin position="24"/>
        <end position="43"/>
    </location>
</feature>
<feature type="region of interest" description="Disordered" evidence="4">
    <location>
        <begin position="409"/>
        <end position="480"/>
    </location>
</feature>
<comment type="similarity">
    <text evidence="2">Belongs to the PAF1 family.</text>
</comment>
<dbReference type="PANTHER" id="PTHR23188:SF12">
    <property type="entry name" value="RNA POLYMERASE II-ASSOCIATED FACTOR 1 HOMOLOG"/>
    <property type="match status" value="1"/>
</dbReference>
<proteinExistence type="inferred from homology"/>
<feature type="region of interest" description="Disordered" evidence="4">
    <location>
        <begin position="138"/>
        <end position="174"/>
    </location>
</feature>
<dbReference type="EMBL" id="JARVKM010000006">
    <property type="protein sequence ID" value="KAK9780616.1"/>
    <property type="molecule type" value="Genomic_DNA"/>
</dbReference>
<dbReference type="Proteomes" id="UP001465668">
    <property type="component" value="Unassembled WGS sequence"/>
</dbReference>
<feature type="compositionally biased region" description="Acidic residues" evidence="4">
    <location>
        <begin position="470"/>
        <end position="480"/>
    </location>
</feature>
<evidence type="ECO:0000313" key="6">
    <source>
        <dbReference type="Proteomes" id="UP001465668"/>
    </source>
</evidence>
<evidence type="ECO:0000313" key="5">
    <source>
        <dbReference type="EMBL" id="KAK9780616.1"/>
    </source>
</evidence>
<name>A0ABR2Y3U2_9PEZI</name>
<comment type="subcellular location">
    <subcellularLocation>
        <location evidence="1">Nucleus</location>
    </subcellularLocation>
</comment>
<dbReference type="InterPro" id="IPR007133">
    <property type="entry name" value="RNA_pol_II-assoc_Paf1"/>
</dbReference>
<evidence type="ECO:0000256" key="3">
    <source>
        <dbReference type="ARBA" id="ARBA00023242"/>
    </source>
</evidence>
<keyword evidence="3" id="KW-0539">Nucleus</keyword>
<gene>
    <name evidence="5" type="ORF">SCAR479_02731</name>
</gene>